<dbReference type="GO" id="GO:0005886">
    <property type="term" value="C:plasma membrane"/>
    <property type="evidence" value="ECO:0007669"/>
    <property type="project" value="UniProtKB-SubCell"/>
</dbReference>
<dbReference type="Proteomes" id="UP000483004">
    <property type="component" value="Unassembled WGS sequence"/>
</dbReference>
<comment type="subcellular location">
    <subcellularLocation>
        <location evidence="1 7">Cell membrane</location>
        <topology evidence="1 7">Multi-pass membrane protein</topology>
    </subcellularLocation>
</comment>
<dbReference type="EMBL" id="WBMR01000003">
    <property type="protein sequence ID" value="KAB2388868.1"/>
    <property type="molecule type" value="Genomic_DNA"/>
</dbReference>
<dbReference type="CDD" id="cd06261">
    <property type="entry name" value="TM_PBP2"/>
    <property type="match status" value="1"/>
</dbReference>
<protein>
    <submittedName>
        <fullName evidence="9">Sugar ABC transporter permease</fullName>
    </submittedName>
</protein>
<feature type="transmembrane region" description="Helical" evidence="7">
    <location>
        <begin position="187"/>
        <end position="207"/>
    </location>
</feature>
<dbReference type="AlphaFoldDB" id="A0A6L3W795"/>
<keyword evidence="10" id="KW-1185">Reference proteome</keyword>
<dbReference type="Pfam" id="PF00528">
    <property type="entry name" value="BPD_transp_1"/>
    <property type="match status" value="1"/>
</dbReference>
<evidence type="ECO:0000256" key="5">
    <source>
        <dbReference type="ARBA" id="ARBA00022989"/>
    </source>
</evidence>
<evidence type="ECO:0000256" key="6">
    <source>
        <dbReference type="ARBA" id="ARBA00023136"/>
    </source>
</evidence>
<dbReference type="InterPro" id="IPR051393">
    <property type="entry name" value="ABC_transporter_permease"/>
</dbReference>
<sequence length="271" mass="29287">MILARFLPTLAGAGYAFTDWNGLSGARFVGPANFEEIFTDPLALRALRNTIVIALVVVCAGNLVGLLLAMGLNTVVKSRYLLRAVFFLPAVMSSLSTAYVWKFLFQTDGIINHALHWLHLQDQPRSWLADPATALWSVCLVMIWQMTGLAMVIYLAGLQAIPADLDEAAAVDGASPWRRTLAVTLPLLRPATMIAVPLVSIVALGTFDQVMSLTGGGPVNMTETLATQVYKQTFANGRYGYGTALSLVLTLIIVVVALVQMVAVRPRKDTP</sequence>
<comment type="similarity">
    <text evidence="7">Belongs to the binding-protein-dependent transport system permease family.</text>
</comment>
<evidence type="ECO:0000256" key="2">
    <source>
        <dbReference type="ARBA" id="ARBA00022448"/>
    </source>
</evidence>
<feature type="transmembrane region" description="Helical" evidence="7">
    <location>
        <begin position="239"/>
        <end position="264"/>
    </location>
</feature>
<organism evidence="9 10">
    <name type="scientific">Actinomadura montaniterrae</name>
    <dbReference type="NCBI Taxonomy" id="1803903"/>
    <lineage>
        <taxon>Bacteria</taxon>
        <taxon>Bacillati</taxon>
        <taxon>Actinomycetota</taxon>
        <taxon>Actinomycetes</taxon>
        <taxon>Streptosporangiales</taxon>
        <taxon>Thermomonosporaceae</taxon>
        <taxon>Actinomadura</taxon>
    </lineage>
</organism>
<feature type="transmembrane region" description="Helical" evidence="7">
    <location>
        <begin position="134"/>
        <end position="156"/>
    </location>
</feature>
<dbReference type="SUPFAM" id="SSF161098">
    <property type="entry name" value="MetI-like"/>
    <property type="match status" value="1"/>
</dbReference>
<feature type="transmembrane region" description="Helical" evidence="7">
    <location>
        <begin position="80"/>
        <end position="101"/>
    </location>
</feature>
<evidence type="ECO:0000256" key="3">
    <source>
        <dbReference type="ARBA" id="ARBA00022475"/>
    </source>
</evidence>
<evidence type="ECO:0000313" key="9">
    <source>
        <dbReference type="EMBL" id="KAB2388868.1"/>
    </source>
</evidence>
<feature type="domain" description="ABC transmembrane type-1" evidence="8">
    <location>
        <begin position="47"/>
        <end position="260"/>
    </location>
</feature>
<accession>A0A6L3W795</accession>
<keyword evidence="2 7" id="KW-0813">Transport</keyword>
<dbReference type="InterPro" id="IPR000515">
    <property type="entry name" value="MetI-like"/>
</dbReference>
<evidence type="ECO:0000313" key="10">
    <source>
        <dbReference type="Proteomes" id="UP000483004"/>
    </source>
</evidence>
<reference evidence="9 10" key="1">
    <citation type="submission" date="2019-09" db="EMBL/GenBank/DDBJ databases">
        <title>Actinomadura physcomitrii sp. nov., a novel actinomycete isolated from moss [Physcomitrium sphaericum (Ludw) Fuernr].</title>
        <authorList>
            <person name="Liu C."/>
            <person name="Zhuang X."/>
        </authorList>
    </citation>
    <scope>NUCLEOTIDE SEQUENCE [LARGE SCALE GENOMIC DNA]</scope>
    <source>
        <strain evidence="9 10">CYP1-1B</strain>
    </source>
</reference>
<feature type="transmembrane region" description="Helical" evidence="7">
    <location>
        <begin position="49"/>
        <end position="68"/>
    </location>
</feature>
<evidence type="ECO:0000259" key="8">
    <source>
        <dbReference type="PROSITE" id="PS50928"/>
    </source>
</evidence>
<gene>
    <name evidence="9" type="ORF">F9B16_02155</name>
</gene>
<evidence type="ECO:0000256" key="7">
    <source>
        <dbReference type="RuleBase" id="RU363032"/>
    </source>
</evidence>
<keyword evidence="4 7" id="KW-0812">Transmembrane</keyword>
<dbReference type="PROSITE" id="PS50928">
    <property type="entry name" value="ABC_TM1"/>
    <property type="match status" value="1"/>
</dbReference>
<dbReference type="PANTHER" id="PTHR30193:SF37">
    <property type="entry name" value="INNER MEMBRANE ABC TRANSPORTER PERMEASE PROTEIN YCJO"/>
    <property type="match status" value="1"/>
</dbReference>
<evidence type="ECO:0000256" key="1">
    <source>
        <dbReference type="ARBA" id="ARBA00004651"/>
    </source>
</evidence>
<evidence type="ECO:0000256" key="4">
    <source>
        <dbReference type="ARBA" id="ARBA00022692"/>
    </source>
</evidence>
<keyword evidence="6 7" id="KW-0472">Membrane</keyword>
<keyword evidence="5 7" id="KW-1133">Transmembrane helix</keyword>
<comment type="caution">
    <text evidence="9">The sequence shown here is derived from an EMBL/GenBank/DDBJ whole genome shotgun (WGS) entry which is preliminary data.</text>
</comment>
<dbReference type="InterPro" id="IPR035906">
    <property type="entry name" value="MetI-like_sf"/>
</dbReference>
<name>A0A6L3W795_9ACTN</name>
<proteinExistence type="inferred from homology"/>
<dbReference type="Gene3D" id="1.10.3720.10">
    <property type="entry name" value="MetI-like"/>
    <property type="match status" value="1"/>
</dbReference>
<keyword evidence="3" id="KW-1003">Cell membrane</keyword>
<dbReference type="PANTHER" id="PTHR30193">
    <property type="entry name" value="ABC TRANSPORTER PERMEASE PROTEIN"/>
    <property type="match status" value="1"/>
</dbReference>
<dbReference type="GO" id="GO:0055085">
    <property type="term" value="P:transmembrane transport"/>
    <property type="evidence" value="ECO:0007669"/>
    <property type="project" value="InterPro"/>
</dbReference>
<dbReference type="OrthoDB" id="3341820at2"/>